<reference evidence="2 3" key="1">
    <citation type="submission" date="2024-02" db="EMBL/GenBank/DDBJ databases">
        <title>High-quality chromosome-scale genome assembly of Pensacola bahiagrass (Paspalum notatum Flugge var. saurae).</title>
        <authorList>
            <person name="Vega J.M."/>
            <person name="Podio M."/>
            <person name="Orjuela J."/>
            <person name="Siena L.A."/>
            <person name="Pessino S.C."/>
            <person name="Combes M.C."/>
            <person name="Mariac C."/>
            <person name="Albertini E."/>
            <person name="Pupilli F."/>
            <person name="Ortiz J.P.A."/>
            <person name="Leblanc O."/>
        </authorList>
    </citation>
    <scope>NUCLEOTIDE SEQUENCE [LARGE SCALE GENOMIC DNA]</scope>
    <source>
        <strain evidence="2">R1</strain>
        <tissue evidence="2">Leaf</tissue>
    </source>
</reference>
<accession>A0AAQ3WYC4</accession>
<dbReference type="EMBL" id="CP144750">
    <property type="protein sequence ID" value="WVZ78897.1"/>
    <property type="molecule type" value="Genomic_DNA"/>
</dbReference>
<dbReference type="AlphaFoldDB" id="A0AAQ3WYC4"/>
<dbReference type="Proteomes" id="UP001341281">
    <property type="component" value="Chromosome 06"/>
</dbReference>
<feature type="compositionally biased region" description="Polar residues" evidence="1">
    <location>
        <begin position="58"/>
        <end position="67"/>
    </location>
</feature>
<keyword evidence="3" id="KW-1185">Reference proteome</keyword>
<feature type="region of interest" description="Disordered" evidence="1">
    <location>
        <begin position="29"/>
        <end position="89"/>
    </location>
</feature>
<protein>
    <submittedName>
        <fullName evidence="2">Uncharacterized protein</fullName>
    </submittedName>
</protein>
<name>A0AAQ3WYC4_PASNO</name>
<feature type="compositionally biased region" description="Low complexity" evidence="1">
    <location>
        <begin position="30"/>
        <end position="43"/>
    </location>
</feature>
<organism evidence="2 3">
    <name type="scientific">Paspalum notatum var. saurae</name>
    <dbReference type="NCBI Taxonomy" id="547442"/>
    <lineage>
        <taxon>Eukaryota</taxon>
        <taxon>Viridiplantae</taxon>
        <taxon>Streptophyta</taxon>
        <taxon>Embryophyta</taxon>
        <taxon>Tracheophyta</taxon>
        <taxon>Spermatophyta</taxon>
        <taxon>Magnoliopsida</taxon>
        <taxon>Liliopsida</taxon>
        <taxon>Poales</taxon>
        <taxon>Poaceae</taxon>
        <taxon>PACMAD clade</taxon>
        <taxon>Panicoideae</taxon>
        <taxon>Andropogonodae</taxon>
        <taxon>Paspaleae</taxon>
        <taxon>Paspalinae</taxon>
        <taxon>Paspalum</taxon>
    </lineage>
</organism>
<gene>
    <name evidence="2" type="ORF">U9M48_026542</name>
</gene>
<evidence type="ECO:0000313" key="2">
    <source>
        <dbReference type="EMBL" id="WVZ78897.1"/>
    </source>
</evidence>
<sequence>MQRRWSPSRAAPYRDSTAMEVAIRQVTVESLLDPSSPSPAAGDPRGHGRPAARRPDASSSGSRSPNGMPQPAASTVRPWPAGRAPPPQP</sequence>
<evidence type="ECO:0000313" key="3">
    <source>
        <dbReference type="Proteomes" id="UP001341281"/>
    </source>
</evidence>
<proteinExistence type="predicted"/>
<evidence type="ECO:0000256" key="1">
    <source>
        <dbReference type="SAM" id="MobiDB-lite"/>
    </source>
</evidence>